<dbReference type="Proteomes" id="UP001430755">
    <property type="component" value="Unassembled WGS sequence"/>
</dbReference>
<evidence type="ECO:0000313" key="3">
    <source>
        <dbReference type="Proteomes" id="UP001430755"/>
    </source>
</evidence>
<reference evidence="2" key="1">
    <citation type="submission" date="2021-11" db="EMBL/GenBank/DDBJ databases">
        <title>A Novel Adlercreutzia Species, isolated from a Allomyrina dichotoma larva feces.</title>
        <authorList>
            <person name="Suh M.K."/>
        </authorList>
    </citation>
    <scope>NUCLEOTIDE SEQUENCE</scope>
    <source>
        <strain evidence="2">JBNU-10</strain>
    </source>
</reference>
<proteinExistence type="predicted"/>
<protein>
    <submittedName>
        <fullName evidence="2">DUF488 domain-containing protein</fullName>
    </submittedName>
</protein>
<accession>A0ABS9WH27</accession>
<dbReference type="RefSeq" id="WP_242165119.1">
    <property type="nucleotide sequence ID" value="NZ_JAJMLW010000002.1"/>
</dbReference>
<keyword evidence="3" id="KW-1185">Reference proteome</keyword>
<dbReference type="EMBL" id="JAJMLW010000002">
    <property type="protein sequence ID" value="MCI2242171.1"/>
    <property type="molecule type" value="Genomic_DNA"/>
</dbReference>
<dbReference type="Pfam" id="PF04343">
    <property type="entry name" value="DUF488"/>
    <property type="match status" value="1"/>
</dbReference>
<feature type="region of interest" description="Disordered" evidence="1">
    <location>
        <begin position="150"/>
        <end position="174"/>
    </location>
</feature>
<feature type="compositionally biased region" description="Basic and acidic residues" evidence="1">
    <location>
        <begin position="150"/>
        <end position="166"/>
    </location>
</feature>
<comment type="caution">
    <text evidence="2">The sequence shown here is derived from an EMBL/GenBank/DDBJ whole genome shotgun (WGS) entry which is preliminary data.</text>
</comment>
<gene>
    <name evidence="2" type="ORF">LPT13_07380</name>
</gene>
<dbReference type="InterPro" id="IPR007438">
    <property type="entry name" value="DUF488"/>
</dbReference>
<name>A0ABS9WH27_9ACTN</name>
<evidence type="ECO:0000313" key="2">
    <source>
        <dbReference type="EMBL" id="MCI2242171.1"/>
    </source>
</evidence>
<organism evidence="2 3">
    <name type="scientific">Adlercreutzia faecimuris</name>
    <dbReference type="NCBI Taxonomy" id="2897341"/>
    <lineage>
        <taxon>Bacteria</taxon>
        <taxon>Bacillati</taxon>
        <taxon>Actinomycetota</taxon>
        <taxon>Coriobacteriia</taxon>
        <taxon>Eggerthellales</taxon>
        <taxon>Eggerthellaceae</taxon>
        <taxon>Adlercreutzia</taxon>
    </lineage>
</organism>
<sequence length="174" mass="20113">MQIHTLSAYETTAQEFFGKLAEWDADLVLDVRLKNTNQLAGFTKRDDLAYFVEKIQHADYAHDVLFSPATTVLERYLRGTMDWEDFFANYHREMVQRDAVPQFFEKYGRYQSVAIVGTATQKRRSHVEILQQMIEDSQAGLPDTALEQVTARDEAADAAREAEKEARRHHRKSA</sequence>
<evidence type="ECO:0000256" key="1">
    <source>
        <dbReference type="SAM" id="MobiDB-lite"/>
    </source>
</evidence>